<reference evidence="2 3" key="1">
    <citation type="journal article" date="2010" name="Appl. Environ. Microbiol.">
        <title>The genome sequence of the crenarchaeon Acidilobus saccharovorans supports a new order, Acidilobales, and suggests an important ecological role in terrestrial acidic hot springs.</title>
        <authorList>
            <person name="Mardanov A.V."/>
            <person name="Svetlitchnyi V.A."/>
            <person name="Beletsky A.V."/>
            <person name="Prokofeva M.I."/>
            <person name="Bonch-Osmolovskaya E.A."/>
            <person name="Ravin N.V."/>
            <person name="Skryabin K.G."/>
        </authorList>
    </citation>
    <scope>NUCLEOTIDE SEQUENCE [LARGE SCALE GENOMIC DNA]</scope>
    <source>
        <strain evidence="3">DSM 16705 / JCM 18335 / VKM B-2471 / 345-15</strain>
    </source>
</reference>
<feature type="transmembrane region" description="Helical" evidence="1">
    <location>
        <begin position="207"/>
        <end position="225"/>
    </location>
</feature>
<protein>
    <submittedName>
        <fullName evidence="2">Uncharacterized protein</fullName>
    </submittedName>
</protein>
<sequence>MKALRVAHGLMSLGLLTVALSALTLDLSPALLTAVALGLATVFAANFALWRPRSPASVALAAALAAAYALAGPRVLAASVPAGVAMLSSWALELARRRDASTVLGSLGVSLLILPLASLGRGVPAGIAIAWASSALAVSLAALGVVKEANRARATALSAVTAAAGAALDLALGCHACALALAPPAALTAALSRTSLRDLGPRPLRRLGVISAAASAASFAVLAAVELL</sequence>
<dbReference type="EMBL" id="CP001742">
    <property type="protein sequence ID" value="ADL19051.1"/>
    <property type="molecule type" value="Genomic_DNA"/>
</dbReference>
<evidence type="ECO:0000313" key="3">
    <source>
        <dbReference type="Proteomes" id="UP000000346"/>
    </source>
</evidence>
<dbReference type="AlphaFoldDB" id="D9Q163"/>
<keyword evidence="1" id="KW-1133">Transmembrane helix</keyword>
<dbReference type="InParanoid" id="D9Q163"/>
<gene>
    <name evidence="2" type="ordered locus">ASAC_0645</name>
</gene>
<name>D9Q163_ACIS3</name>
<feature type="transmembrane region" description="Helical" evidence="1">
    <location>
        <begin position="56"/>
        <end position="71"/>
    </location>
</feature>
<dbReference type="Proteomes" id="UP000000346">
    <property type="component" value="Chromosome"/>
</dbReference>
<evidence type="ECO:0000256" key="1">
    <source>
        <dbReference type="SAM" id="Phobius"/>
    </source>
</evidence>
<feature type="transmembrane region" description="Helical" evidence="1">
    <location>
        <begin position="125"/>
        <end position="146"/>
    </location>
</feature>
<dbReference type="HOGENOM" id="CLU_1212563_0_0_2"/>
<keyword evidence="1" id="KW-0812">Transmembrane</keyword>
<keyword evidence="1" id="KW-0472">Membrane</keyword>
<organism evidence="2 3">
    <name type="scientific">Acidilobus saccharovorans (strain DSM 16705 / JCM 18335 / VKM B-2471 / 345-15)</name>
    <dbReference type="NCBI Taxonomy" id="666510"/>
    <lineage>
        <taxon>Archaea</taxon>
        <taxon>Thermoproteota</taxon>
        <taxon>Thermoprotei</taxon>
        <taxon>Acidilobales</taxon>
        <taxon>Acidilobaceae</taxon>
        <taxon>Acidilobus</taxon>
    </lineage>
</organism>
<feature type="transmembrane region" description="Helical" evidence="1">
    <location>
        <begin position="31"/>
        <end position="49"/>
    </location>
</feature>
<accession>D9Q163</accession>
<dbReference type="KEGG" id="asc:ASAC_0645"/>
<keyword evidence="3" id="KW-1185">Reference proteome</keyword>
<dbReference type="STRING" id="666510.ASAC_0645"/>
<evidence type="ECO:0000313" key="2">
    <source>
        <dbReference type="EMBL" id="ADL19051.1"/>
    </source>
</evidence>
<proteinExistence type="predicted"/>